<feature type="compositionally biased region" description="Polar residues" evidence="1">
    <location>
        <begin position="110"/>
        <end position="123"/>
    </location>
</feature>
<gene>
    <name evidence="2" type="ORF">GUJ93_ZPchr0013g37010</name>
</gene>
<reference evidence="2" key="2">
    <citation type="submission" date="2021-02" db="EMBL/GenBank/DDBJ databases">
        <authorList>
            <person name="Kimball J.A."/>
            <person name="Haas M.W."/>
            <person name="Macchietto M."/>
            <person name="Kono T."/>
            <person name="Duquette J."/>
            <person name="Shao M."/>
        </authorList>
    </citation>
    <scope>NUCLEOTIDE SEQUENCE</scope>
    <source>
        <tissue evidence="2">Fresh leaf tissue</tissue>
    </source>
</reference>
<dbReference type="Proteomes" id="UP000729402">
    <property type="component" value="Unassembled WGS sequence"/>
</dbReference>
<accession>A0A8J6BZC9</accession>
<feature type="region of interest" description="Disordered" evidence="1">
    <location>
        <begin position="110"/>
        <end position="143"/>
    </location>
</feature>
<protein>
    <submittedName>
        <fullName evidence="2">Uncharacterized protein</fullName>
    </submittedName>
</protein>
<dbReference type="AlphaFoldDB" id="A0A8J6BZC9"/>
<evidence type="ECO:0000313" key="2">
    <source>
        <dbReference type="EMBL" id="KAG8099869.1"/>
    </source>
</evidence>
<evidence type="ECO:0000256" key="1">
    <source>
        <dbReference type="SAM" id="MobiDB-lite"/>
    </source>
</evidence>
<evidence type="ECO:0000313" key="3">
    <source>
        <dbReference type="Proteomes" id="UP000729402"/>
    </source>
</evidence>
<organism evidence="2 3">
    <name type="scientific">Zizania palustris</name>
    <name type="common">Northern wild rice</name>
    <dbReference type="NCBI Taxonomy" id="103762"/>
    <lineage>
        <taxon>Eukaryota</taxon>
        <taxon>Viridiplantae</taxon>
        <taxon>Streptophyta</taxon>
        <taxon>Embryophyta</taxon>
        <taxon>Tracheophyta</taxon>
        <taxon>Spermatophyta</taxon>
        <taxon>Magnoliopsida</taxon>
        <taxon>Liliopsida</taxon>
        <taxon>Poales</taxon>
        <taxon>Poaceae</taxon>
        <taxon>BOP clade</taxon>
        <taxon>Oryzoideae</taxon>
        <taxon>Oryzeae</taxon>
        <taxon>Zizaniinae</taxon>
        <taxon>Zizania</taxon>
    </lineage>
</organism>
<name>A0A8J6BZC9_ZIZPA</name>
<keyword evidence="3" id="KW-1185">Reference proteome</keyword>
<proteinExistence type="predicted"/>
<sequence>MGSETDLCLICEAEREPRDGEGCVIDEVPVVPQNEIFLFRLVCPFSAASLDLFRSGKCCCRNFLSNQSLLVAICQTAGLFGPIHMVWVQRCTQGDPQAFEQLLDSDRVSLQSETGTENPTIGSSMPFDGSLDEATDGRGSPTQ</sequence>
<reference evidence="2" key="1">
    <citation type="journal article" date="2021" name="bioRxiv">
        <title>Whole Genome Assembly and Annotation of Northern Wild Rice, Zizania palustris L., Supports a Whole Genome Duplication in the Zizania Genus.</title>
        <authorList>
            <person name="Haas M."/>
            <person name="Kono T."/>
            <person name="Macchietto M."/>
            <person name="Millas R."/>
            <person name="McGilp L."/>
            <person name="Shao M."/>
            <person name="Duquette J."/>
            <person name="Hirsch C.N."/>
            <person name="Kimball J."/>
        </authorList>
    </citation>
    <scope>NUCLEOTIDE SEQUENCE</scope>
    <source>
        <tissue evidence="2">Fresh leaf tissue</tissue>
    </source>
</reference>
<comment type="caution">
    <text evidence="2">The sequence shown here is derived from an EMBL/GenBank/DDBJ whole genome shotgun (WGS) entry which is preliminary data.</text>
</comment>
<dbReference type="EMBL" id="JAAALK010000079">
    <property type="protein sequence ID" value="KAG8099869.1"/>
    <property type="molecule type" value="Genomic_DNA"/>
</dbReference>